<name>A0A1B8U154_9FLAO</name>
<dbReference type="Pfam" id="PF02978">
    <property type="entry name" value="SRP_SPB"/>
    <property type="match status" value="1"/>
</dbReference>
<dbReference type="CDD" id="cd18539">
    <property type="entry name" value="SRP_G"/>
    <property type="match status" value="1"/>
</dbReference>
<evidence type="ECO:0000256" key="8">
    <source>
        <dbReference type="ARBA" id="ARBA00048027"/>
    </source>
</evidence>
<dbReference type="SUPFAM" id="SSF47446">
    <property type="entry name" value="Signal peptide-binding domain"/>
    <property type="match status" value="1"/>
</dbReference>
<feature type="domain" description="SRP54-type proteins GTP-binding" evidence="10">
    <location>
        <begin position="268"/>
        <end position="281"/>
    </location>
</feature>
<dbReference type="SMART" id="SM00962">
    <property type="entry name" value="SRP54"/>
    <property type="match status" value="1"/>
</dbReference>
<organism evidence="11 12">
    <name type="scientific">Polaribacter vadi</name>
    <dbReference type="NCBI Taxonomy" id="1774273"/>
    <lineage>
        <taxon>Bacteria</taxon>
        <taxon>Pseudomonadati</taxon>
        <taxon>Bacteroidota</taxon>
        <taxon>Flavobacteriia</taxon>
        <taxon>Flavobacteriales</taxon>
        <taxon>Flavobacteriaceae</taxon>
    </lineage>
</organism>
<keyword evidence="7 9" id="KW-0687">Ribonucleoprotein</keyword>
<evidence type="ECO:0000259" key="10">
    <source>
        <dbReference type="PROSITE" id="PS00300"/>
    </source>
</evidence>
<evidence type="ECO:0000256" key="3">
    <source>
        <dbReference type="ARBA" id="ARBA00022801"/>
    </source>
</evidence>
<keyword evidence="5 9" id="KW-0342">GTP-binding</keyword>
<evidence type="ECO:0000256" key="1">
    <source>
        <dbReference type="ARBA" id="ARBA00005450"/>
    </source>
</evidence>
<evidence type="ECO:0000256" key="9">
    <source>
        <dbReference type="HAMAP-Rule" id="MF_00306"/>
    </source>
</evidence>
<dbReference type="Gene3D" id="1.20.120.140">
    <property type="entry name" value="Signal recognition particle SRP54, nucleotide-binding domain"/>
    <property type="match status" value="1"/>
</dbReference>
<dbReference type="InterPro" id="IPR027417">
    <property type="entry name" value="P-loop_NTPase"/>
</dbReference>
<feature type="binding site" evidence="9">
    <location>
        <begin position="247"/>
        <end position="250"/>
    </location>
    <ligand>
        <name>GTP</name>
        <dbReference type="ChEBI" id="CHEBI:37565"/>
    </ligand>
</feature>
<dbReference type="Proteomes" id="UP000092584">
    <property type="component" value="Unassembled WGS sequence"/>
</dbReference>
<dbReference type="InterPro" id="IPR042101">
    <property type="entry name" value="SRP54_N_sf"/>
</dbReference>
<dbReference type="Gene3D" id="1.10.260.30">
    <property type="entry name" value="Signal recognition particle, SRP54 subunit, M-domain"/>
    <property type="match status" value="1"/>
</dbReference>
<dbReference type="InterPro" id="IPR003593">
    <property type="entry name" value="AAA+_ATPase"/>
</dbReference>
<dbReference type="SUPFAM" id="SSF52540">
    <property type="entry name" value="P-loop containing nucleoside triphosphate hydrolases"/>
    <property type="match status" value="1"/>
</dbReference>
<dbReference type="SMART" id="SM00963">
    <property type="entry name" value="SRP54_N"/>
    <property type="match status" value="1"/>
</dbReference>
<dbReference type="InterPro" id="IPR013822">
    <property type="entry name" value="Signal_recog_particl_SRP54_hlx"/>
</dbReference>
<reference evidence="12" key="1">
    <citation type="submission" date="2016-02" db="EMBL/GenBank/DDBJ databases">
        <authorList>
            <person name="Shin S.-K."/>
            <person name="Yi H."/>
            <person name="Kim E."/>
        </authorList>
    </citation>
    <scope>NUCLEOTIDE SEQUENCE [LARGE SCALE GENOMIC DNA]</scope>
    <source>
        <strain evidence="12">LPB0003</strain>
    </source>
</reference>
<comment type="subcellular location">
    <subcellularLocation>
        <location evidence="9">Cytoplasm</location>
    </subcellularLocation>
    <text evidence="9">The SRP-RNC complex is targeted to the cytoplasmic membrane.</text>
</comment>
<dbReference type="EC" id="3.6.5.4" evidence="9"/>
<evidence type="ECO:0000256" key="5">
    <source>
        <dbReference type="ARBA" id="ARBA00023134"/>
    </source>
</evidence>
<dbReference type="Pfam" id="PF00448">
    <property type="entry name" value="SRP54"/>
    <property type="match status" value="1"/>
</dbReference>
<keyword evidence="4 9" id="KW-0694">RNA-binding</keyword>
<dbReference type="NCBIfam" id="TIGR00959">
    <property type="entry name" value="ffh"/>
    <property type="match status" value="1"/>
</dbReference>
<dbReference type="FunFam" id="3.40.50.300:FF:000022">
    <property type="entry name" value="Signal recognition particle 54 kDa subunit"/>
    <property type="match status" value="1"/>
</dbReference>
<dbReference type="GO" id="GO:0003924">
    <property type="term" value="F:GTPase activity"/>
    <property type="evidence" value="ECO:0007669"/>
    <property type="project" value="UniProtKB-UniRule"/>
</dbReference>
<keyword evidence="6 9" id="KW-0733">Signal recognition particle</keyword>
<keyword evidence="12" id="KW-1185">Reference proteome</keyword>
<proteinExistence type="inferred from homology"/>
<dbReference type="GO" id="GO:0048500">
    <property type="term" value="C:signal recognition particle"/>
    <property type="evidence" value="ECO:0007669"/>
    <property type="project" value="UniProtKB-UniRule"/>
</dbReference>
<dbReference type="InterPro" id="IPR022941">
    <property type="entry name" value="SRP54"/>
</dbReference>
<keyword evidence="9" id="KW-0963">Cytoplasm</keyword>
<dbReference type="PROSITE" id="PS00300">
    <property type="entry name" value="SRP54"/>
    <property type="match status" value="1"/>
</dbReference>
<evidence type="ECO:0000313" key="12">
    <source>
        <dbReference type="Proteomes" id="UP000092584"/>
    </source>
</evidence>
<protein>
    <recommendedName>
        <fullName evidence="9">Signal recognition particle protein</fullName>
        <ecNumber evidence="9">3.6.5.4</ecNumber>
    </recommendedName>
    <alternativeName>
        <fullName evidence="9">Fifty-four homolog</fullName>
    </alternativeName>
</protein>
<comment type="subunit">
    <text evidence="9">Part of the signal recognition particle protein translocation system, which is composed of SRP and FtsY.</text>
</comment>
<feature type="binding site" evidence="9">
    <location>
        <begin position="189"/>
        <end position="193"/>
    </location>
    <ligand>
        <name>GTP</name>
        <dbReference type="ChEBI" id="CHEBI:37565"/>
    </ligand>
</feature>
<dbReference type="OrthoDB" id="9804720at2"/>
<dbReference type="InterPro" id="IPR036891">
    <property type="entry name" value="Signal_recog_part_SRP54_M_sf"/>
</dbReference>
<dbReference type="Gene3D" id="3.40.50.300">
    <property type="entry name" value="P-loop containing nucleotide triphosphate hydrolases"/>
    <property type="match status" value="1"/>
</dbReference>
<dbReference type="SMART" id="SM00382">
    <property type="entry name" value="AAA"/>
    <property type="match status" value="1"/>
</dbReference>
<comment type="function">
    <text evidence="9">Involved in targeting and insertion of nascent membrane proteins into the cytoplasmic membrane. Binds to the hydrophobic signal sequence of the ribosome-nascent chain (RNC) as it emerges from the ribosomes. The SRP-RNC complex is then targeted to the cytoplasmic membrane where it interacts with the SRP receptor FtsY.</text>
</comment>
<sequence>MFNNLSEKLDKALHTLKGHGQITEINVAETLKEVRRALLDADVNFKIAKEFTKKVQTEALGQDVLTTLNPGQLMVKLVKDELTKLMGGETVGINLQGSPTVILMSGLQGSGKTTFSGKLANYLKTKKSKQVLLVGCDVYRPAAINQLQVVGEQIGVEVYAEVGNNNPVEISKNAIAHAKATGKNVVIIDTAGRLAVDQEMMTEISNIHKIVNPQETLFVVDSMTGQDAVNTAKAFNDILNFDGVVLTKLDGDTRGGAALSIKSVVDKPIKFIGTGEKMEAIDVFYPDRMADRILGMGDVISLVERAQDQYDEEEARKLQKKIAKNQFGFDDFLSQIQQIKKMGSMKDLMGMIPGAGKAMKDVDIDDDAFKGIEAIIHSMTPAERSTPATIDSSRKKRIAKGSGTTITEVNQLMKQFNQMSKMMKMMQGGGGKKMMQMMKGMK</sequence>
<dbReference type="PANTHER" id="PTHR11564">
    <property type="entry name" value="SIGNAL RECOGNITION PARTICLE 54K PROTEIN SRP54"/>
    <property type="match status" value="1"/>
</dbReference>
<keyword evidence="2 9" id="KW-0547">Nucleotide-binding</keyword>
<gene>
    <name evidence="9" type="primary">ffh</name>
    <name evidence="11" type="ORF">LPB3_04405</name>
</gene>
<dbReference type="HAMAP" id="MF_00306">
    <property type="entry name" value="SRP54"/>
    <property type="match status" value="1"/>
</dbReference>
<dbReference type="InterPro" id="IPR000897">
    <property type="entry name" value="SRP54_GTPase_dom"/>
</dbReference>
<dbReference type="PANTHER" id="PTHR11564:SF5">
    <property type="entry name" value="SIGNAL RECOGNITION PARTICLE SUBUNIT SRP54"/>
    <property type="match status" value="1"/>
</dbReference>
<comment type="catalytic activity">
    <reaction evidence="8 9">
        <text>GTP + H2O = GDP + phosphate + H(+)</text>
        <dbReference type="Rhea" id="RHEA:19669"/>
        <dbReference type="ChEBI" id="CHEBI:15377"/>
        <dbReference type="ChEBI" id="CHEBI:15378"/>
        <dbReference type="ChEBI" id="CHEBI:37565"/>
        <dbReference type="ChEBI" id="CHEBI:43474"/>
        <dbReference type="ChEBI" id="CHEBI:58189"/>
        <dbReference type="EC" id="3.6.5.4"/>
    </reaction>
</comment>
<dbReference type="GO" id="GO:0005525">
    <property type="term" value="F:GTP binding"/>
    <property type="evidence" value="ECO:0007669"/>
    <property type="project" value="UniProtKB-UniRule"/>
</dbReference>
<dbReference type="EMBL" id="LSFM01000018">
    <property type="protein sequence ID" value="OBY65608.1"/>
    <property type="molecule type" value="Genomic_DNA"/>
</dbReference>
<comment type="caution">
    <text evidence="11">The sequence shown here is derived from an EMBL/GenBank/DDBJ whole genome shotgun (WGS) entry which is preliminary data.</text>
</comment>
<dbReference type="InterPro" id="IPR004125">
    <property type="entry name" value="Signal_recog_particle_SRP54_M"/>
</dbReference>
<dbReference type="RefSeq" id="WP_065318386.1">
    <property type="nucleotide sequence ID" value="NZ_CP017477.1"/>
</dbReference>
<evidence type="ECO:0000256" key="4">
    <source>
        <dbReference type="ARBA" id="ARBA00022884"/>
    </source>
</evidence>
<accession>A0A1B8U154</accession>
<comment type="domain">
    <text evidence="9">Composed of three domains: the N-terminal N domain, which is responsible for interactions with the ribosome, the central G domain, which binds GTP, and the C-terminal M domain, which binds the RNA and the signal sequence of the RNC.</text>
</comment>
<evidence type="ECO:0000256" key="7">
    <source>
        <dbReference type="ARBA" id="ARBA00023274"/>
    </source>
</evidence>
<dbReference type="GO" id="GO:0006614">
    <property type="term" value="P:SRP-dependent cotranslational protein targeting to membrane"/>
    <property type="evidence" value="ECO:0007669"/>
    <property type="project" value="InterPro"/>
</dbReference>
<dbReference type="GO" id="GO:0008312">
    <property type="term" value="F:7S RNA binding"/>
    <property type="evidence" value="ECO:0007669"/>
    <property type="project" value="InterPro"/>
</dbReference>
<dbReference type="STRING" id="1774273.LPB03_00705"/>
<comment type="similarity">
    <text evidence="1 9">Belongs to the GTP-binding SRP family. SRP54 subfamily.</text>
</comment>
<evidence type="ECO:0000313" key="11">
    <source>
        <dbReference type="EMBL" id="OBY65608.1"/>
    </source>
</evidence>
<evidence type="ECO:0000256" key="6">
    <source>
        <dbReference type="ARBA" id="ARBA00023135"/>
    </source>
</evidence>
<dbReference type="AlphaFoldDB" id="A0A1B8U154"/>
<keyword evidence="3 9" id="KW-0378">Hydrolase</keyword>
<dbReference type="KEGG" id="pob:LPB03_00705"/>
<dbReference type="InterPro" id="IPR004780">
    <property type="entry name" value="SRP"/>
</dbReference>
<dbReference type="Pfam" id="PF02881">
    <property type="entry name" value="SRP54_N"/>
    <property type="match status" value="1"/>
</dbReference>
<evidence type="ECO:0000256" key="2">
    <source>
        <dbReference type="ARBA" id="ARBA00022741"/>
    </source>
</evidence>
<feature type="binding site" evidence="9">
    <location>
        <begin position="106"/>
        <end position="113"/>
    </location>
    <ligand>
        <name>GTP</name>
        <dbReference type="ChEBI" id="CHEBI:37565"/>
    </ligand>
</feature>